<dbReference type="RefSeq" id="WP_027432195.1">
    <property type="nucleotide sequence ID" value="NZ_FNHZ01000005.1"/>
</dbReference>
<evidence type="ECO:0000256" key="1">
    <source>
        <dbReference type="ARBA" id="ARBA00000971"/>
    </source>
</evidence>
<comment type="subcellular location">
    <subcellularLocation>
        <location evidence="12">Cytoplasm</location>
    </subcellularLocation>
    <text evidence="12">About half TF is bound to the ribosome near the polypeptide exit tunnel while the other half is free in the cytoplasm.</text>
</comment>
<keyword evidence="6 12" id="KW-0697">Rotamase</keyword>
<evidence type="ECO:0000256" key="14">
    <source>
        <dbReference type="RuleBase" id="RU003914"/>
    </source>
</evidence>
<comment type="function">
    <text evidence="10 12">Involved in protein export. Acts as a chaperone by maintaining the newly synthesized protein in an open conformation. Functions as a peptidyl-prolyl cis-trans isomerase.</text>
</comment>
<dbReference type="NCBIfam" id="TIGR00115">
    <property type="entry name" value="tig"/>
    <property type="match status" value="1"/>
</dbReference>
<evidence type="ECO:0000313" key="18">
    <source>
        <dbReference type="Proteomes" id="UP000187651"/>
    </source>
</evidence>
<evidence type="ECO:0000256" key="15">
    <source>
        <dbReference type="SAM" id="Coils"/>
    </source>
</evidence>
<evidence type="ECO:0000256" key="12">
    <source>
        <dbReference type="HAMAP-Rule" id="MF_00303"/>
    </source>
</evidence>
<dbReference type="Proteomes" id="UP000187651">
    <property type="component" value="Unassembled WGS sequence"/>
</dbReference>
<comment type="catalytic activity">
    <reaction evidence="1 12 13">
        <text>[protein]-peptidylproline (omega=180) = [protein]-peptidylproline (omega=0)</text>
        <dbReference type="Rhea" id="RHEA:16237"/>
        <dbReference type="Rhea" id="RHEA-COMP:10747"/>
        <dbReference type="Rhea" id="RHEA-COMP:10748"/>
        <dbReference type="ChEBI" id="CHEBI:83833"/>
        <dbReference type="ChEBI" id="CHEBI:83834"/>
        <dbReference type="EC" id="5.2.1.8"/>
    </reaction>
</comment>
<dbReference type="InterPro" id="IPR036611">
    <property type="entry name" value="Trigger_fac_ribosome-bd_sf"/>
</dbReference>
<dbReference type="Pfam" id="PF05697">
    <property type="entry name" value="Trigger_N"/>
    <property type="match status" value="1"/>
</dbReference>
<feature type="coiled-coil region" evidence="15">
    <location>
        <begin position="226"/>
        <end position="285"/>
    </location>
</feature>
<keyword evidence="5 12" id="KW-0132">Cell division</keyword>
<evidence type="ECO:0000256" key="13">
    <source>
        <dbReference type="PROSITE-ProRule" id="PRU00277"/>
    </source>
</evidence>
<proteinExistence type="inferred from homology"/>
<dbReference type="EMBL" id="FNHZ01000005">
    <property type="protein sequence ID" value="SDN03845.1"/>
    <property type="molecule type" value="Genomic_DNA"/>
</dbReference>
<dbReference type="HAMAP" id="MF_00303">
    <property type="entry name" value="Trigger_factor_Tig"/>
    <property type="match status" value="1"/>
</dbReference>
<dbReference type="OrthoDB" id="9767721at2"/>
<evidence type="ECO:0000259" key="16">
    <source>
        <dbReference type="PROSITE" id="PS50059"/>
    </source>
</evidence>
<dbReference type="PANTHER" id="PTHR30560:SF3">
    <property type="entry name" value="TRIGGER FACTOR-LIKE PROTEIN TIG, CHLOROPLASTIC"/>
    <property type="match status" value="1"/>
</dbReference>
<dbReference type="GO" id="GO:0051083">
    <property type="term" value="P:'de novo' cotranslational protein folding"/>
    <property type="evidence" value="ECO:0007669"/>
    <property type="project" value="TreeGrafter"/>
</dbReference>
<keyword evidence="9 12" id="KW-0131">Cell cycle</keyword>
<feature type="domain" description="PPIase FKBP-type" evidence="16">
    <location>
        <begin position="164"/>
        <end position="249"/>
    </location>
</feature>
<protein>
    <recommendedName>
        <fullName evidence="4 12">Trigger factor</fullName>
        <shortName evidence="12">TF</shortName>
        <ecNumber evidence="3 12">5.2.1.8</ecNumber>
    </recommendedName>
    <alternativeName>
        <fullName evidence="11 12">PPIase</fullName>
    </alternativeName>
</protein>
<dbReference type="SUPFAM" id="SSF109998">
    <property type="entry name" value="Triger factor/SurA peptide-binding domain-like"/>
    <property type="match status" value="1"/>
</dbReference>
<evidence type="ECO:0000256" key="11">
    <source>
        <dbReference type="ARBA" id="ARBA00029986"/>
    </source>
</evidence>
<dbReference type="InterPro" id="IPR008880">
    <property type="entry name" value="Trigger_fac_C"/>
</dbReference>
<evidence type="ECO:0000256" key="10">
    <source>
        <dbReference type="ARBA" id="ARBA00024849"/>
    </source>
</evidence>
<comment type="similarity">
    <text evidence="2 12 14">Belongs to the FKBP-type PPIase family. Tig subfamily.</text>
</comment>
<evidence type="ECO:0000256" key="7">
    <source>
        <dbReference type="ARBA" id="ARBA00023186"/>
    </source>
</evidence>
<dbReference type="AlphaFoldDB" id="A0A1G9Y5U5"/>
<dbReference type="InterPro" id="IPR037041">
    <property type="entry name" value="Trigger_fac_C_sf"/>
</dbReference>
<dbReference type="PANTHER" id="PTHR30560">
    <property type="entry name" value="TRIGGER FACTOR CHAPERONE AND PEPTIDYL-PROLYL CIS/TRANS ISOMERASE"/>
    <property type="match status" value="1"/>
</dbReference>
<comment type="domain">
    <text evidence="12">Consists of 3 domains; the N-terminus binds the ribosome, the middle domain has PPIase activity, while the C-terminus has intrinsic chaperone activity on its own.</text>
</comment>
<dbReference type="SUPFAM" id="SSF54534">
    <property type="entry name" value="FKBP-like"/>
    <property type="match status" value="1"/>
</dbReference>
<dbReference type="Gene3D" id="1.10.3120.10">
    <property type="entry name" value="Trigger factor, C-terminal domain"/>
    <property type="match status" value="1"/>
</dbReference>
<accession>A0A1G9Y5U5</accession>
<dbReference type="InterPro" id="IPR027304">
    <property type="entry name" value="Trigger_fact/SurA_dom_sf"/>
</dbReference>
<dbReference type="Gene3D" id="3.30.70.1050">
    <property type="entry name" value="Trigger factor ribosome-binding domain"/>
    <property type="match status" value="1"/>
</dbReference>
<dbReference type="GO" id="GO:0043022">
    <property type="term" value="F:ribosome binding"/>
    <property type="evidence" value="ECO:0007669"/>
    <property type="project" value="TreeGrafter"/>
</dbReference>
<evidence type="ECO:0000256" key="3">
    <source>
        <dbReference type="ARBA" id="ARBA00013194"/>
    </source>
</evidence>
<evidence type="ECO:0000256" key="4">
    <source>
        <dbReference type="ARBA" id="ARBA00016902"/>
    </source>
</evidence>
<keyword evidence="8 12" id="KW-0413">Isomerase</keyword>
<evidence type="ECO:0000256" key="5">
    <source>
        <dbReference type="ARBA" id="ARBA00022618"/>
    </source>
</evidence>
<organism evidence="17 18">
    <name type="scientific">Lachnospira pectinoschiza</name>
    <dbReference type="NCBI Taxonomy" id="28052"/>
    <lineage>
        <taxon>Bacteria</taxon>
        <taxon>Bacillati</taxon>
        <taxon>Bacillota</taxon>
        <taxon>Clostridia</taxon>
        <taxon>Lachnospirales</taxon>
        <taxon>Lachnospiraceae</taxon>
        <taxon>Lachnospira</taxon>
    </lineage>
</organism>
<dbReference type="PIRSF" id="PIRSF003095">
    <property type="entry name" value="Trigger_factor"/>
    <property type="match status" value="1"/>
</dbReference>
<keyword evidence="15" id="KW-0175">Coiled coil</keyword>
<keyword evidence="18" id="KW-1185">Reference proteome</keyword>
<evidence type="ECO:0000256" key="2">
    <source>
        <dbReference type="ARBA" id="ARBA00005464"/>
    </source>
</evidence>
<dbReference type="Pfam" id="PF05698">
    <property type="entry name" value="Trigger_C"/>
    <property type="match status" value="1"/>
</dbReference>
<evidence type="ECO:0000256" key="6">
    <source>
        <dbReference type="ARBA" id="ARBA00023110"/>
    </source>
</evidence>
<dbReference type="GO" id="GO:0043335">
    <property type="term" value="P:protein unfolding"/>
    <property type="evidence" value="ECO:0007669"/>
    <property type="project" value="TreeGrafter"/>
</dbReference>
<dbReference type="InterPro" id="IPR008881">
    <property type="entry name" value="Trigger_fac_ribosome-bd_bac"/>
</dbReference>
<dbReference type="InterPro" id="IPR005215">
    <property type="entry name" value="Trig_fac"/>
</dbReference>
<keyword evidence="7 12" id="KW-0143">Chaperone</keyword>
<dbReference type="Pfam" id="PF00254">
    <property type="entry name" value="FKBP_C"/>
    <property type="match status" value="1"/>
</dbReference>
<dbReference type="FunFam" id="3.10.50.40:FF:000001">
    <property type="entry name" value="Trigger factor"/>
    <property type="match status" value="1"/>
</dbReference>
<evidence type="ECO:0000313" key="17">
    <source>
        <dbReference type="EMBL" id="SDN03845.1"/>
    </source>
</evidence>
<evidence type="ECO:0000256" key="8">
    <source>
        <dbReference type="ARBA" id="ARBA00023235"/>
    </source>
</evidence>
<dbReference type="PROSITE" id="PS50059">
    <property type="entry name" value="FKBP_PPIASE"/>
    <property type="match status" value="1"/>
</dbReference>
<dbReference type="GO" id="GO:0005737">
    <property type="term" value="C:cytoplasm"/>
    <property type="evidence" value="ECO:0007669"/>
    <property type="project" value="UniProtKB-SubCell"/>
</dbReference>
<evidence type="ECO:0000256" key="9">
    <source>
        <dbReference type="ARBA" id="ARBA00023306"/>
    </source>
</evidence>
<dbReference type="InterPro" id="IPR001179">
    <property type="entry name" value="PPIase_FKBP_dom"/>
</dbReference>
<dbReference type="InterPro" id="IPR046357">
    <property type="entry name" value="PPIase_dom_sf"/>
</dbReference>
<sequence>MSFTVENLEEKNMVKLVIESTSEEFEAALNTAYNKNKNKISLPGFRKGKAPRAMVEKMYGKEVFFEDAANEIIPDAYAKAADESGLEIVSQPKIDVTQLEAGKPFVFTATVALKPEVELGTYKGIEVSKTEVEATDADVEEELKRVQDQNARIVSVEDRAVKDGDQTVIDFEGFVDGEAFEGGKGENYSLTIGSHSFIDNFEEQLIGMNVGDEKDVNVTFPEEYHAENLKGKAATFKVKINEIKEKQLPELDDDFAQDVSDFDTLAEYKDDLKKKITERKENQAKAVKEDEAIAKLIEDSKMDIPEAMVETQVNRMAQDFAQRLQAQGLSLDQYFQYTGATADSLVDEMKPEALKRIKSRLVLEAVVKAENIEATEEEFQAELEKMASQYGMDVAQIKDIMGDYETQQIKEDLAVTKAVELIVSSTVEK</sequence>
<feature type="coiled-coil region" evidence="15">
    <location>
        <begin position="129"/>
        <end position="159"/>
    </location>
</feature>
<name>A0A1G9Y5U5_9FIRM</name>
<dbReference type="GO" id="GO:0051301">
    <property type="term" value="P:cell division"/>
    <property type="evidence" value="ECO:0007669"/>
    <property type="project" value="UniProtKB-KW"/>
</dbReference>
<dbReference type="GO" id="GO:0015031">
    <property type="term" value="P:protein transport"/>
    <property type="evidence" value="ECO:0007669"/>
    <property type="project" value="UniProtKB-UniRule"/>
</dbReference>
<dbReference type="Gene3D" id="3.10.50.40">
    <property type="match status" value="1"/>
</dbReference>
<keyword evidence="12" id="KW-0963">Cytoplasm</keyword>
<dbReference type="GO" id="GO:0044183">
    <property type="term" value="F:protein folding chaperone"/>
    <property type="evidence" value="ECO:0007669"/>
    <property type="project" value="TreeGrafter"/>
</dbReference>
<reference evidence="18" key="1">
    <citation type="submission" date="2016-10" db="EMBL/GenBank/DDBJ databases">
        <authorList>
            <person name="Varghese N."/>
            <person name="Submissions S."/>
        </authorList>
    </citation>
    <scope>NUCLEOTIDE SEQUENCE [LARGE SCALE GENOMIC DNA]</scope>
    <source>
        <strain evidence="18">M83</strain>
    </source>
</reference>
<dbReference type="GO" id="GO:0003755">
    <property type="term" value="F:peptidyl-prolyl cis-trans isomerase activity"/>
    <property type="evidence" value="ECO:0007669"/>
    <property type="project" value="UniProtKB-UniRule"/>
</dbReference>
<dbReference type="EC" id="5.2.1.8" evidence="3 12"/>
<dbReference type="SUPFAM" id="SSF102735">
    <property type="entry name" value="Trigger factor ribosome-binding domain"/>
    <property type="match status" value="1"/>
</dbReference>
<gene>
    <name evidence="12" type="primary">tig</name>
    <name evidence="17" type="ORF">SAMN05216544_1681</name>
</gene>